<organism evidence="10 11">
    <name type="scientific">Coprococcus eutactus</name>
    <dbReference type="NCBI Taxonomy" id="33043"/>
    <lineage>
        <taxon>Bacteria</taxon>
        <taxon>Bacillati</taxon>
        <taxon>Bacillota</taxon>
        <taxon>Clostridia</taxon>
        <taxon>Lachnospirales</taxon>
        <taxon>Lachnospiraceae</taxon>
        <taxon>Coprococcus</taxon>
    </lineage>
</organism>
<evidence type="ECO:0000259" key="9">
    <source>
        <dbReference type="PROSITE" id="PS50853"/>
    </source>
</evidence>
<feature type="active site" description="Charge relay system" evidence="5 6">
    <location>
        <position position="209"/>
    </location>
</feature>
<dbReference type="PANTHER" id="PTHR43806">
    <property type="entry name" value="PEPTIDASE S8"/>
    <property type="match status" value="1"/>
</dbReference>
<dbReference type="InterPro" id="IPR000209">
    <property type="entry name" value="Peptidase_S8/S53_dom"/>
</dbReference>
<dbReference type="GO" id="GO:0004190">
    <property type="term" value="F:aspartic-type endopeptidase activity"/>
    <property type="evidence" value="ECO:0007669"/>
    <property type="project" value="InterPro"/>
</dbReference>
<dbReference type="InterPro" id="IPR001969">
    <property type="entry name" value="Aspartic_peptidase_AS"/>
</dbReference>
<dbReference type="GO" id="GO:0006508">
    <property type="term" value="P:proteolysis"/>
    <property type="evidence" value="ECO:0007669"/>
    <property type="project" value="UniProtKB-KW"/>
</dbReference>
<gene>
    <name evidence="10" type="primary">epr</name>
    <name evidence="10" type="ORF">COEU31_27140</name>
</gene>
<protein>
    <submittedName>
        <fullName evidence="10">Minor extracellular protease Epr</fullName>
    </submittedName>
</protein>
<comment type="caution">
    <text evidence="10">The sequence shown here is derived from an EMBL/GenBank/DDBJ whole genome shotgun (WGS) entry which is preliminary data.</text>
</comment>
<keyword evidence="3 6" id="KW-0378">Hydrolase</keyword>
<dbReference type="SUPFAM" id="SSF49265">
    <property type="entry name" value="Fibronectin type III"/>
    <property type="match status" value="2"/>
</dbReference>
<dbReference type="InterPro" id="IPR036116">
    <property type="entry name" value="FN3_sf"/>
</dbReference>
<dbReference type="InterPro" id="IPR023827">
    <property type="entry name" value="Peptidase_S8_Asp-AS"/>
</dbReference>
<dbReference type="Proteomes" id="UP000660047">
    <property type="component" value="Unassembled WGS sequence"/>
</dbReference>
<dbReference type="PROSITE" id="PS00141">
    <property type="entry name" value="ASP_PROTEASE"/>
    <property type="match status" value="1"/>
</dbReference>
<dbReference type="GO" id="GO:0004252">
    <property type="term" value="F:serine-type endopeptidase activity"/>
    <property type="evidence" value="ECO:0007669"/>
    <property type="project" value="UniProtKB-UniRule"/>
</dbReference>
<evidence type="ECO:0000256" key="7">
    <source>
        <dbReference type="RuleBase" id="RU003355"/>
    </source>
</evidence>
<evidence type="ECO:0000313" key="11">
    <source>
        <dbReference type="Proteomes" id="UP000660047"/>
    </source>
</evidence>
<dbReference type="PROSITE" id="PS51892">
    <property type="entry name" value="SUBTILASE"/>
    <property type="match status" value="1"/>
</dbReference>
<keyword evidence="2 6" id="KW-0645">Protease</keyword>
<dbReference type="InterPro" id="IPR050131">
    <property type="entry name" value="Peptidase_S8_subtilisin-like"/>
</dbReference>
<feature type="signal peptide" evidence="8">
    <location>
        <begin position="1"/>
        <end position="30"/>
    </location>
</feature>
<dbReference type="EMBL" id="BLYL01000025">
    <property type="protein sequence ID" value="GFO95668.1"/>
    <property type="molecule type" value="Genomic_DNA"/>
</dbReference>
<evidence type="ECO:0000256" key="3">
    <source>
        <dbReference type="ARBA" id="ARBA00022801"/>
    </source>
</evidence>
<proteinExistence type="inferred from homology"/>
<feature type="domain" description="Fibronectin type-III" evidence="9">
    <location>
        <begin position="670"/>
        <end position="763"/>
    </location>
</feature>
<dbReference type="InterPro" id="IPR003961">
    <property type="entry name" value="FN3_dom"/>
</dbReference>
<evidence type="ECO:0000256" key="5">
    <source>
        <dbReference type="PIRSR" id="PIRSR615500-1"/>
    </source>
</evidence>
<dbReference type="SUPFAM" id="SSF52743">
    <property type="entry name" value="Subtilisin-like"/>
    <property type="match status" value="1"/>
</dbReference>
<dbReference type="InterPro" id="IPR015500">
    <property type="entry name" value="Peptidase_S8_subtilisin-rel"/>
</dbReference>
<dbReference type="Pfam" id="PF00082">
    <property type="entry name" value="Peptidase_S8"/>
    <property type="match status" value="1"/>
</dbReference>
<name>A0AAI9K6R4_9FIRM</name>
<sequence length="763" mass="83831">MRRKRWSYLIACVVLAGGLAAPGTYTKVYAQDYENVEYVTSVSELRDSMDEADVVNSADVMDRGADVDAAAMYSSESADIYSLRRIILYTDEVPETYGATTVICYDKYDYYVLGYDTEVATRQAYEKLQEEYEPDKCMLDQVIYSEDVLADSDLDSNSYAAQRNVDAMLAASETYKAVSWGTRYMGMDRLKAEVSEYKLDAKVNVAVIDTGVNSSDTLFEGRINEEGSMNCCEGEDRSDYGDNMGHGSHVAGIIADATPDNVRLTIIKCFTSRGATTVSTVQQGIMAALDSGADVINMSFCFYGKNASDNTRSKLDELLKSAKEDGVIMCVAAGNTNSTVNNWEISDVEGVSYPADSSDVITVSGLMQKAGTEVTADRISTDAVKFDDSYSYYGNAVDFSAPGTKITSAWKTGTNHGFSTSGTSMAAPHISAAAAYVKLAEPELDSSQLKSRLISYSVDLGTAGKDKYYGYGCPYMADYFANTFGGKHLETKVGTCAVESLGNSKDGLRLSWTSADNASGYKIYRKTATSAYKCIAEIKGSGVRTYTDKTAAAGIRYRYAVRGVNGTAEGQPAATKALVRLTQPKYNVKNAYSGVKVSWNKVKGASGYKIYRKAPGQNGWKQYKVLSAGTLTFVDKNVTNYRNYTYTVKAFKGTSASSYDTAGVRLYRMPGCKAKTVRSNSRKTMDVTWNKVRYVSGYQIQYSTSSKFDRYKVATINKSTKLRRRISSLFSGKYYYVRMRTYRRVGGKTIYGGWSSVQRVKVK</sequence>
<keyword evidence="4 6" id="KW-0720">Serine protease</keyword>
<dbReference type="CDD" id="cd00063">
    <property type="entry name" value="FN3"/>
    <property type="match status" value="2"/>
</dbReference>
<dbReference type="RefSeq" id="WP_055223040.1">
    <property type="nucleotide sequence ID" value="NZ_BLYL01000025.1"/>
</dbReference>
<dbReference type="InterPro" id="IPR023828">
    <property type="entry name" value="Peptidase_S8_Ser-AS"/>
</dbReference>
<feature type="active site" description="Charge relay system" evidence="5 6">
    <location>
        <position position="424"/>
    </location>
</feature>
<dbReference type="InterPro" id="IPR013783">
    <property type="entry name" value="Ig-like_fold"/>
</dbReference>
<dbReference type="PROSITE" id="PS50853">
    <property type="entry name" value="FN3"/>
    <property type="match status" value="1"/>
</dbReference>
<dbReference type="AlphaFoldDB" id="A0AAI9K6R4"/>
<dbReference type="PRINTS" id="PR00723">
    <property type="entry name" value="SUBTILISIN"/>
</dbReference>
<evidence type="ECO:0000256" key="1">
    <source>
        <dbReference type="ARBA" id="ARBA00011073"/>
    </source>
</evidence>
<dbReference type="Gene3D" id="3.40.50.200">
    <property type="entry name" value="Peptidase S8/S53 domain"/>
    <property type="match status" value="1"/>
</dbReference>
<evidence type="ECO:0000256" key="6">
    <source>
        <dbReference type="PROSITE-ProRule" id="PRU01240"/>
    </source>
</evidence>
<dbReference type="PROSITE" id="PS00138">
    <property type="entry name" value="SUBTILASE_SER"/>
    <property type="match status" value="1"/>
</dbReference>
<accession>A0AAI9K6R4</accession>
<evidence type="ECO:0000256" key="8">
    <source>
        <dbReference type="SAM" id="SignalP"/>
    </source>
</evidence>
<dbReference type="Gene3D" id="2.60.40.10">
    <property type="entry name" value="Immunoglobulins"/>
    <property type="match status" value="3"/>
</dbReference>
<dbReference type="InterPro" id="IPR036852">
    <property type="entry name" value="Peptidase_S8/S53_dom_sf"/>
</dbReference>
<dbReference type="PROSITE" id="PS00136">
    <property type="entry name" value="SUBTILASE_ASP"/>
    <property type="match status" value="1"/>
</dbReference>
<feature type="active site" description="Charge relay system" evidence="5 6">
    <location>
        <position position="246"/>
    </location>
</feature>
<dbReference type="PANTHER" id="PTHR43806:SF11">
    <property type="entry name" value="CEREVISIN-RELATED"/>
    <property type="match status" value="1"/>
</dbReference>
<reference evidence="10" key="1">
    <citation type="submission" date="2020-06" db="EMBL/GenBank/DDBJ databases">
        <title>Characterization of fructooligosaccharide metabolism and fructooligosaccharide-degrading enzymes in human commensal butyrate producers.</title>
        <authorList>
            <person name="Tanno H."/>
            <person name="Fujii T."/>
            <person name="Hirano K."/>
            <person name="Maeno S."/>
            <person name="Tonozuka T."/>
            <person name="Sakamoto M."/>
            <person name="Ohkuma M."/>
            <person name="Tochio T."/>
            <person name="Endo A."/>
        </authorList>
    </citation>
    <scope>NUCLEOTIDE SEQUENCE</scope>
    <source>
        <strain evidence="10">JCM 31265</strain>
    </source>
</reference>
<evidence type="ECO:0000256" key="2">
    <source>
        <dbReference type="ARBA" id="ARBA00022670"/>
    </source>
</evidence>
<evidence type="ECO:0000256" key="4">
    <source>
        <dbReference type="ARBA" id="ARBA00022825"/>
    </source>
</evidence>
<comment type="similarity">
    <text evidence="1 6 7">Belongs to the peptidase S8 family.</text>
</comment>
<keyword evidence="8" id="KW-0732">Signal</keyword>
<feature type="chain" id="PRO_5042528368" evidence="8">
    <location>
        <begin position="31"/>
        <end position="763"/>
    </location>
</feature>
<evidence type="ECO:0000313" key="10">
    <source>
        <dbReference type="EMBL" id="GFO95668.1"/>
    </source>
</evidence>